<dbReference type="GeneID" id="5491877"/>
<dbReference type="EMBL" id="CH476624">
    <property type="protein sequence ID" value="EDO01138.1"/>
    <property type="molecule type" value="Genomic_DNA"/>
</dbReference>
<dbReference type="RefSeq" id="XP_001595523.1">
    <property type="nucleotide sequence ID" value="XM_001595473.1"/>
</dbReference>
<dbReference type="KEGG" id="ssl:SS1G_03612"/>
<name>A7EE72_SCLS1</name>
<dbReference type="InParanoid" id="A7EE72"/>
<organism evidence="1 2">
    <name type="scientific">Sclerotinia sclerotiorum (strain ATCC 18683 / 1980 / Ss-1)</name>
    <name type="common">White mold</name>
    <name type="synonym">Whetzelinia sclerotiorum</name>
    <dbReference type="NCBI Taxonomy" id="665079"/>
    <lineage>
        <taxon>Eukaryota</taxon>
        <taxon>Fungi</taxon>
        <taxon>Dikarya</taxon>
        <taxon>Ascomycota</taxon>
        <taxon>Pezizomycotina</taxon>
        <taxon>Leotiomycetes</taxon>
        <taxon>Helotiales</taxon>
        <taxon>Sclerotiniaceae</taxon>
        <taxon>Sclerotinia</taxon>
    </lineage>
</organism>
<proteinExistence type="predicted"/>
<keyword evidence="2" id="KW-1185">Reference proteome</keyword>
<evidence type="ECO:0000313" key="2">
    <source>
        <dbReference type="Proteomes" id="UP000001312"/>
    </source>
</evidence>
<dbReference type="HOGENOM" id="CLU_2943182_0_0_1"/>
<sequence length="60" mass="6205">MTTSGNLATVPTVCTGLSICEVTLKVAQTRISPASHKISVSTIDKRGNGKISSVTIVQGF</sequence>
<accession>A7EE72</accession>
<gene>
    <name evidence="1" type="ORF">SS1G_03612</name>
</gene>
<dbReference type="Proteomes" id="UP000001312">
    <property type="component" value="Unassembled WGS sequence"/>
</dbReference>
<dbReference type="AlphaFoldDB" id="A7EE72"/>
<protein>
    <submittedName>
        <fullName evidence="1">Uncharacterized protein</fullName>
    </submittedName>
</protein>
<evidence type="ECO:0000313" key="1">
    <source>
        <dbReference type="EMBL" id="EDO01138.1"/>
    </source>
</evidence>
<reference evidence="2" key="1">
    <citation type="journal article" date="2011" name="PLoS Genet.">
        <title>Genomic analysis of the necrotrophic fungal pathogens Sclerotinia sclerotiorum and Botrytis cinerea.</title>
        <authorList>
            <person name="Amselem J."/>
            <person name="Cuomo C.A."/>
            <person name="van Kan J.A."/>
            <person name="Viaud M."/>
            <person name="Benito E.P."/>
            <person name="Couloux A."/>
            <person name="Coutinho P.M."/>
            <person name="de Vries R.P."/>
            <person name="Dyer P.S."/>
            <person name="Fillinger S."/>
            <person name="Fournier E."/>
            <person name="Gout L."/>
            <person name="Hahn M."/>
            <person name="Kohn L."/>
            <person name="Lapalu N."/>
            <person name="Plummer K.M."/>
            <person name="Pradier J.M."/>
            <person name="Quevillon E."/>
            <person name="Sharon A."/>
            <person name="Simon A."/>
            <person name="ten Have A."/>
            <person name="Tudzynski B."/>
            <person name="Tudzynski P."/>
            <person name="Wincker P."/>
            <person name="Andrew M."/>
            <person name="Anthouard V."/>
            <person name="Beever R.E."/>
            <person name="Beffa R."/>
            <person name="Benoit I."/>
            <person name="Bouzid O."/>
            <person name="Brault B."/>
            <person name="Chen Z."/>
            <person name="Choquer M."/>
            <person name="Collemare J."/>
            <person name="Cotton P."/>
            <person name="Danchin E.G."/>
            <person name="Da Silva C."/>
            <person name="Gautier A."/>
            <person name="Giraud C."/>
            <person name="Giraud T."/>
            <person name="Gonzalez C."/>
            <person name="Grossetete S."/>
            <person name="Guldener U."/>
            <person name="Henrissat B."/>
            <person name="Howlett B.J."/>
            <person name="Kodira C."/>
            <person name="Kretschmer M."/>
            <person name="Lappartient A."/>
            <person name="Leroch M."/>
            <person name="Levis C."/>
            <person name="Mauceli E."/>
            <person name="Neuveglise C."/>
            <person name="Oeser B."/>
            <person name="Pearson M."/>
            <person name="Poulain J."/>
            <person name="Poussereau N."/>
            <person name="Quesneville H."/>
            <person name="Rascle C."/>
            <person name="Schumacher J."/>
            <person name="Segurens B."/>
            <person name="Sexton A."/>
            <person name="Silva E."/>
            <person name="Sirven C."/>
            <person name="Soanes D.M."/>
            <person name="Talbot N.J."/>
            <person name="Templeton M."/>
            <person name="Yandava C."/>
            <person name="Yarden O."/>
            <person name="Zeng Q."/>
            <person name="Rollins J.A."/>
            <person name="Lebrun M.H."/>
            <person name="Dickman M."/>
        </authorList>
    </citation>
    <scope>NUCLEOTIDE SEQUENCE [LARGE SCALE GENOMIC DNA]</scope>
    <source>
        <strain evidence="2">ATCC 18683 / 1980 / Ss-1</strain>
    </source>
</reference>